<name>A0A8C6HV41_MUSSI</name>
<proteinExistence type="predicted"/>
<protein>
    <submittedName>
        <fullName evidence="1">Predicted gene, 17651</fullName>
    </submittedName>
</protein>
<evidence type="ECO:0000313" key="2">
    <source>
        <dbReference type="Proteomes" id="UP000694415"/>
    </source>
</evidence>
<organism evidence="1 2">
    <name type="scientific">Mus spicilegus</name>
    <name type="common">Mound-building mouse</name>
    <dbReference type="NCBI Taxonomy" id="10103"/>
    <lineage>
        <taxon>Eukaryota</taxon>
        <taxon>Metazoa</taxon>
        <taxon>Chordata</taxon>
        <taxon>Craniata</taxon>
        <taxon>Vertebrata</taxon>
        <taxon>Euteleostomi</taxon>
        <taxon>Mammalia</taxon>
        <taxon>Eutheria</taxon>
        <taxon>Euarchontoglires</taxon>
        <taxon>Glires</taxon>
        <taxon>Rodentia</taxon>
        <taxon>Myomorpha</taxon>
        <taxon>Muroidea</taxon>
        <taxon>Muridae</taxon>
        <taxon>Murinae</taxon>
        <taxon>Mus</taxon>
        <taxon>Mus</taxon>
    </lineage>
</organism>
<reference evidence="1" key="2">
    <citation type="submission" date="2025-09" db="UniProtKB">
        <authorList>
            <consortium name="Ensembl"/>
        </authorList>
    </citation>
    <scope>IDENTIFICATION</scope>
</reference>
<keyword evidence="2" id="KW-1185">Reference proteome</keyword>
<reference evidence="1" key="1">
    <citation type="submission" date="2025-08" db="UniProtKB">
        <authorList>
            <consortium name="Ensembl"/>
        </authorList>
    </citation>
    <scope>IDENTIFICATION</scope>
</reference>
<accession>A0A8C6HV41</accession>
<sequence>KKYVPTSLYKSV</sequence>
<dbReference type="Ensembl" id="ENSMSIT00000033354.1">
    <property type="protein sequence ID" value="ENSMSIP00000026438.1"/>
    <property type="gene ID" value="ENSMSIG00000022326.1"/>
</dbReference>
<evidence type="ECO:0000313" key="1">
    <source>
        <dbReference type="Ensembl" id="ENSMSIP00000026438.1"/>
    </source>
</evidence>
<dbReference type="Proteomes" id="UP000694415">
    <property type="component" value="Unplaced"/>
</dbReference>